<feature type="region of interest" description="Disordered" evidence="1">
    <location>
        <begin position="26"/>
        <end position="75"/>
    </location>
</feature>
<gene>
    <name evidence="2" type="ORF">RQM65_02275</name>
</gene>
<protein>
    <recommendedName>
        <fullName evidence="4">Lipoprotein</fullName>
    </recommendedName>
</protein>
<dbReference type="Proteomes" id="UP001250656">
    <property type="component" value="Unassembled WGS sequence"/>
</dbReference>
<proteinExistence type="predicted"/>
<comment type="caution">
    <text evidence="2">The sequence shown here is derived from an EMBL/GenBank/DDBJ whole genome shotgun (WGS) entry which is preliminary data.</text>
</comment>
<evidence type="ECO:0000256" key="1">
    <source>
        <dbReference type="SAM" id="MobiDB-lite"/>
    </source>
</evidence>
<dbReference type="EMBL" id="JAVTTP010000001">
    <property type="protein sequence ID" value="MDT7827489.1"/>
    <property type="molecule type" value="Genomic_DNA"/>
</dbReference>
<reference evidence="2 3" key="1">
    <citation type="submission" date="2023-09" db="EMBL/GenBank/DDBJ databases">
        <title>Novel taxa isolated from Blanes Bay.</title>
        <authorList>
            <person name="Rey-Velasco X."/>
            <person name="Lucena T."/>
        </authorList>
    </citation>
    <scope>NUCLEOTIDE SEQUENCE [LARGE SCALE GENOMIC DNA]</scope>
    <source>
        <strain evidence="2 3">S334</strain>
    </source>
</reference>
<accession>A0ABU3L185</accession>
<sequence>MNFSKRFFFIGLSAIMAISVARCRETNEDAKKPAEMEDKEGVKEQGNELMEKEKERTTSPYPMDNTDSIPKDSAN</sequence>
<organism evidence="2 3">
    <name type="scientific">Pricia mediterranea</name>
    <dbReference type="NCBI Taxonomy" id="3076079"/>
    <lineage>
        <taxon>Bacteria</taxon>
        <taxon>Pseudomonadati</taxon>
        <taxon>Bacteroidota</taxon>
        <taxon>Flavobacteriia</taxon>
        <taxon>Flavobacteriales</taxon>
        <taxon>Flavobacteriaceae</taxon>
        <taxon>Pricia</taxon>
    </lineage>
</organism>
<name>A0ABU3L185_9FLAO</name>
<evidence type="ECO:0008006" key="4">
    <source>
        <dbReference type="Google" id="ProtNLM"/>
    </source>
</evidence>
<feature type="compositionally biased region" description="Basic and acidic residues" evidence="1">
    <location>
        <begin position="26"/>
        <end position="57"/>
    </location>
</feature>
<evidence type="ECO:0000313" key="3">
    <source>
        <dbReference type="Proteomes" id="UP001250656"/>
    </source>
</evidence>
<keyword evidence="3" id="KW-1185">Reference proteome</keyword>
<evidence type="ECO:0000313" key="2">
    <source>
        <dbReference type="EMBL" id="MDT7827489.1"/>
    </source>
</evidence>
<dbReference type="RefSeq" id="WP_314012434.1">
    <property type="nucleotide sequence ID" value="NZ_JAVTTP010000001.1"/>
</dbReference>